<comment type="caution">
    <text evidence="1">The sequence shown here is derived from an EMBL/GenBank/DDBJ whole genome shotgun (WGS) entry which is preliminary data.</text>
</comment>
<sequence>MNQAALAIKNLKKYFPVYSGFPSQVRDWIKAVDGVTLNIKKGETLGVV</sequence>
<feature type="non-terminal residue" evidence="1">
    <location>
        <position position="48"/>
    </location>
</feature>
<name>X1QCM1_9ZZZZ</name>
<dbReference type="AlphaFoldDB" id="X1QCM1"/>
<protein>
    <recommendedName>
        <fullName evidence="2">ABC transporter domain-containing protein</fullName>
    </recommendedName>
</protein>
<reference evidence="1" key="1">
    <citation type="journal article" date="2014" name="Front. Microbiol.">
        <title>High frequency of phylogenetically diverse reductive dehalogenase-homologous genes in deep subseafloor sedimentary metagenomes.</title>
        <authorList>
            <person name="Kawai M."/>
            <person name="Futagami T."/>
            <person name="Toyoda A."/>
            <person name="Takaki Y."/>
            <person name="Nishi S."/>
            <person name="Hori S."/>
            <person name="Arai W."/>
            <person name="Tsubouchi T."/>
            <person name="Morono Y."/>
            <person name="Uchiyama I."/>
            <person name="Ito T."/>
            <person name="Fujiyama A."/>
            <person name="Inagaki F."/>
            <person name="Takami H."/>
        </authorList>
    </citation>
    <scope>NUCLEOTIDE SEQUENCE</scope>
    <source>
        <strain evidence="1">Expedition CK06-06</strain>
    </source>
</reference>
<evidence type="ECO:0008006" key="2">
    <source>
        <dbReference type="Google" id="ProtNLM"/>
    </source>
</evidence>
<dbReference type="EMBL" id="BARV01045144">
    <property type="protein sequence ID" value="GAI66252.1"/>
    <property type="molecule type" value="Genomic_DNA"/>
</dbReference>
<accession>X1QCM1</accession>
<gene>
    <name evidence="1" type="ORF">S06H3_66338</name>
</gene>
<proteinExistence type="predicted"/>
<organism evidence="1">
    <name type="scientific">marine sediment metagenome</name>
    <dbReference type="NCBI Taxonomy" id="412755"/>
    <lineage>
        <taxon>unclassified sequences</taxon>
        <taxon>metagenomes</taxon>
        <taxon>ecological metagenomes</taxon>
    </lineage>
</organism>
<evidence type="ECO:0000313" key="1">
    <source>
        <dbReference type="EMBL" id="GAI66252.1"/>
    </source>
</evidence>